<protein>
    <submittedName>
        <fullName evidence="3">Transcriptional regulator, ArsR family</fullName>
    </submittedName>
</protein>
<dbReference type="SMART" id="SM00226">
    <property type="entry name" value="LMWPc"/>
    <property type="match status" value="1"/>
</dbReference>
<dbReference type="RefSeq" id="WP_092553780.1">
    <property type="nucleotide sequence ID" value="NZ_FNPZ01000002.1"/>
</dbReference>
<keyword evidence="1" id="KW-0059">Arsenical resistance</keyword>
<dbReference type="InterPro" id="IPR023485">
    <property type="entry name" value="Ptyr_pPase"/>
</dbReference>
<feature type="domain" description="HTH arsR-type" evidence="2">
    <location>
        <begin position="1"/>
        <end position="96"/>
    </location>
</feature>
<dbReference type="Gene3D" id="3.40.50.2300">
    <property type="match status" value="1"/>
</dbReference>
<dbReference type="AlphaFoldDB" id="A0A1H3QAM7"/>
<dbReference type="EMBL" id="FNPZ01000002">
    <property type="protein sequence ID" value="SDZ10323.1"/>
    <property type="molecule type" value="Genomic_DNA"/>
</dbReference>
<dbReference type="SUPFAM" id="SSF52788">
    <property type="entry name" value="Phosphotyrosine protein phosphatases I"/>
    <property type="match status" value="1"/>
</dbReference>
<dbReference type="SMART" id="SM00418">
    <property type="entry name" value="HTH_ARSR"/>
    <property type="match status" value="1"/>
</dbReference>
<evidence type="ECO:0000256" key="1">
    <source>
        <dbReference type="ARBA" id="ARBA00022849"/>
    </source>
</evidence>
<dbReference type="PANTHER" id="PTHR43428:SF1">
    <property type="entry name" value="ARSENATE REDUCTASE"/>
    <property type="match status" value="1"/>
</dbReference>
<dbReference type="STRING" id="381665.SAMN05216554_2409"/>
<sequence>MTELRRRVAVFAALADATRLRIVDLLTLGDLASSEIELLLKLRSNLVAHHLRVLEKAGIVSRSRSEFDRRRTYMGLRPEVFDTLTPGRVEVPDRVIFVCTANSARSQLAEAIWRESSDIPAVSAGVDPGADVNPAAVEAAARHGLVIDESKRPLHVDEVLDRDADHDLVITVCDGAHERMLGRDDLHWSIPDPAPVGSPEAFDAAFALIAQRIRGLSSRLTTA</sequence>
<dbReference type="InterPro" id="IPR036196">
    <property type="entry name" value="Ptyr_pPase_sf"/>
</dbReference>
<keyword evidence="4" id="KW-1185">Reference proteome</keyword>
<dbReference type="CDD" id="cd00090">
    <property type="entry name" value="HTH_ARSR"/>
    <property type="match status" value="1"/>
</dbReference>
<dbReference type="InterPro" id="IPR036388">
    <property type="entry name" value="WH-like_DNA-bd_sf"/>
</dbReference>
<dbReference type="OrthoDB" id="9784339at2"/>
<dbReference type="InterPro" id="IPR011991">
    <property type="entry name" value="ArsR-like_HTH"/>
</dbReference>
<dbReference type="InterPro" id="IPR001845">
    <property type="entry name" value="HTH_ArsR_DNA-bd_dom"/>
</dbReference>
<dbReference type="PANTHER" id="PTHR43428">
    <property type="entry name" value="ARSENATE REDUCTASE"/>
    <property type="match status" value="1"/>
</dbReference>
<dbReference type="PRINTS" id="PR00778">
    <property type="entry name" value="HTHARSR"/>
</dbReference>
<dbReference type="InterPro" id="IPR036390">
    <property type="entry name" value="WH_DNA-bd_sf"/>
</dbReference>
<organism evidence="3 4">
    <name type="scientific">Herbiconiux ginsengi</name>
    <dbReference type="NCBI Taxonomy" id="381665"/>
    <lineage>
        <taxon>Bacteria</taxon>
        <taxon>Bacillati</taxon>
        <taxon>Actinomycetota</taxon>
        <taxon>Actinomycetes</taxon>
        <taxon>Micrococcales</taxon>
        <taxon>Microbacteriaceae</taxon>
        <taxon>Herbiconiux</taxon>
    </lineage>
</organism>
<gene>
    <name evidence="3" type="ORF">SAMN05216554_2409</name>
</gene>
<evidence type="ECO:0000313" key="4">
    <source>
        <dbReference type="Proteomes" id="UP000198891"/>
    </source>
</evidence>
<dbReference type="PROSITE" id="PS50987">
    <property type="entry name" value="HTH_ARSR_2"/>
    <property type="match status" value="1"/>
</dbReference>
<dbReference type="GO" id="GO:0003700">
    <property type="term" value="F:DNA-binding transcription factor activity"/>
    <property type="evidence" value="ECO:0007669"/>
    <property type="project" value="InterPro"/>
</dbReference>
<name>A0A1H3QAM7_9MICO</name>
<dbReference type="SUPFAM" id="SSF46785">
    <property type="entry name" value="Winged helix' DNA-binding domain"/>
    <property type="match status" value="1"/>
</dbReference>
<dbReference type="GO" id="GO:0046685">
    <property type="term" value="P:response to arsenic-containing substance"/>
    <property type="evidence" value="ECO:0007669"/>
    <property type="project" value="UniProtKB-KW"/>
</dbReference>
<reference evidence="3 4" key="1">
    <citation type="submission" date="2016-10" db="EMBL/GenBank/DDBJ databases">
        <authorList>
            <person name="de Groot N.N."/>
        </authorList>
    </citation>
    <scope>NUCLEOTIDE SEQUENCE [LARGE SCALE GENOMIC DNA]</scope>
    <source>
        <strain evidence="3 4">CGMCC 4.3491</strain>
    </source>
</reference>
<dbReference type="Pfam" id="PF01022">
    <property type="entry name" value="HTH_5"/>
    <property type="match status" value="1"/>
</dbReference>
<evidence type="ECO:0000313" key="3">
    <source>
        <dbReference type="EMBL" id="SDZ10323.1"/>
    </source>
</evidence>
<accession>A0A1H3QAM7</accession>
<dbReference type="Gene3D" id="1.10.10.10">
    <property type="entry name" value="Winged helix-like DNA-binding domain superfamily/Winged helix DNA-binding domain"/>
    <property type="match status" value="1"/>
</dbReference>
<evidence type="ECO:0000259" key="2">
    <source>
        <dbReference type="PROSITE" id="PS50987"/>
    </source>
</evidence>
<dbReference type="Proteomes" id="UP000198891">
    <property type="component" value="Unassembled WGS sequence"/>
</dbReference>
<proteinExistence type="predicted"/>
<dbReference type="Pfam" id="PF01451">
    <property type="entry name" value="LMWPc"/>
    <property type="match status" value="1"/>
</dbReference>